<evidence type="ECO:0000259" key="6">
    <source>
        <dbReference type="Pfam" id="PF21933"/>
    </source>
</evidence>
<keyword evidence="4" id="KW-0378">Hydrolase</keyword>
<comment type="catalytic activity">
    <reaction evidence="3">
        <text>ATP + H2O = ADP + phosphate + H(+)</text>
        <dbReference type="Rhea" id="RHEA:13065"/>
        <dbReference type="ChEBI" id="CHEBI:15377"/>
        <dbReference type="ChEBI" id="CHEBI:15378"/>
        <dbReference type="ChEBI" id="CHEBI:30616"/>
        <dbReference type="ChEBI" id="CHEBI:43474"/>
        <dbReference type="ChEBI" id="CHEBI:456216"/>
        <dbReference type="EC" id="3.6.4.12"/>
    </reaction>
    <physiologicalReaction direction="left-to-right" evidence="3">
        <dbReference type="Rhea" id="RHEA:13066"/>
    </physiologicalReaction>
</comment>
<dbReference type="GO" id="GO:0042555">
    <property type="term" value="C:MCM complex"/>
    <property type="evidence" value="ECO:0007669"/>
    <property type="project" value="UniProtKB-UniRule"/>
</dbReference>
<comment type="function">
    <text evidence="4">Acts as component of the MCM2-7 complex (MCM complex) which is the replicative helicase essential for 'once per cell cycle' DNA replication initiation and elongation in eukaryotic cells. The active ATPase sites in the MCM2-7 ring are formed through the interaction surfaces of two neighboring subunits such that a critical structure of a conserved arginine finger motif is provided in trans relative to the ATP-binding site of the Walker A box of the adjacent subunit. The six ATPase active sites, however, are likely to contribute differentially to the complex helicase activity.</text>
</comment>
<gene>
    <name evidence="7" type="ORF">CAPTEDRAFT_228598</name>
</gene>
<dbReference type="InterPro" id="IPR054125">
    <property type="entry name" value="MCM5_C"/>
</dbReference>
<evidence type="ECO:0000313" key="8">
    <source>
        <dbReference type="EnsemblMetazoa" id="CapteP228598"/>
    </source>
</evidence>
<evidence type="ECO:0000256" key="3">
    <source>
        <dbReference type="ARBA" id="ARBA00048432"/>
    </source>
</evidence>
<dbReference type="EMBL" id="AMQN01024613">
    <property type="status" value="NOT_ANNOTATED_CDS"/>
    <property type="molecule type" value="Genomic_DNA"/>
</dbReference>
<evidence type="ECO:0000313" key="7">
    <source>
        <dbReference type="EMBL" id="ELU03253.1"/>
    </source>
</evidence>
<dbReference type="GO" id="GO:0003697">
    <property type="term" value="F:single-stranded DNA binding"/>
    <property type="evidence" value="ECO:0007669"/>
    <property type="project" value="TreeGrafter"/>
</dbReference>
<protein>
    <recommendedName>
        <fullName evidence="4">DNA replication licensing factor MCM5</fullName>
        <ecNumber evidence="4">3.6.4.12</ecNumber>
    </recommendedName>
</protein>
<dbReference type="GO" id="GO:0016787">
    <property type="term" value="F:hydrolase activity"/>
    <property type="evidence" value="ECO:0007669"/>
    <property type="project" value="UniProtKB-KW"/>
</dbReference>
<sequence length="190" mass="21912">MFSFIQNHNGHNVYDSYGDGLNVRRCGPRLSEAAAEKLKNRYVLMRNGATEHERETGKRTSIPITVRQLEAIIRISESIAKMRLSPFASEVDVEEALRLFQVSTLDAAMSGSLAGAEGFTTEEDQEMLSRIEKQIKRRFVIGAQVSEHAIVQDFVKQKYPERAIYKVIHFMLRRGEVQHRLQRKMLYRIK</sequence>
<accession>R7UHG3</accession>
<dbReference type="GO" id="GO:0005634">
    <property type="term" value="C:nucleus"/>
    <property type="evidence" value="ECO:0007669"/>
    <property type="project" value="UniProtKB-SubCell"/>
</dbReference>
<keyword evidence="2 4" id="KW-0131">Cell cycle</keyword>
<comment type="subcellular location">
    <subcellularLocation>
        <location evidence="4">Nucleus</location>
    </subcellularLocation>
</comment>
<dbReference type="InterPro" id="IPR027417">
    <property type="entry name" value="P-loop_NTPase"/>
</dbReference>
<comment type="similarity">
    <text evidence="1 4">Belongs to the MCM family.</text>
</comment>
<dbReference type="EMBL" id="AMQN01024614">
    <property type="status" value="NOT_ANNOTATED_CDS"/>
    <property type="molecule type" value="Genomic_DNA"/>
</dbReference>
<dbReference type="GO" id="GO:0043138">
    <property type="term" value="F:3'-5' DNA helicase activity"/>
    <property type="evidence" value="ECO:0007669"/>
    <property type="project" value="TreeGrafter"/>
</dbReference>
<keyword evidence="4" id="KW-0547">Nucleotide-binding</keyword>
<reference evidence="9" key="1">
    <citation type="submission" date="2012-12" db="EMBL/GenBank/DDBJ databases">
        <authorList>
            <person name="Hellsten U."/>
            <person name="Grimwood J."/>
            <person name="Chapman J.A."/>
            <person name="Shapiro H."/>
            <person name="Aerts A."/>
            <person name="Otillar R.P."/>
            <person name="Terry A.Y."/>
            <person name="Boore J.L."/>
            <person name="Simakov O."/>
            <person name="Marletaz F."/>
            <person name="Cho S.-J."/>
            <person name="Edsinger-Gonzales E."/>
            <person name="Havlak P."/>
            <person name="Kuo D.-H."/>
            <person name="Larsson T."/>
            <person name="Lv J."/>
            <person name="Arendt D."/>
            <person name="Savage R."/>
            <person name="Osoegawa K."/>
            <person name="de Jong P."/>
            <person name="Lindberg D.R."/>
            <person name="Seaver E.C."/>
            <person name="Weisblat D.A."/>
            <person name="Putnam N.H."/>
            <person name="Grigoriev I.V."/>
            <person name="Rokhsar D.S."/>
        </authorList>
    </citation>
    <scope>NUCLEOTIDE SEQUENCE</scope>
    <source>
        <strain evidence="9">I ESC-2004</strain>
    </source>
</reference>
<evidence type="ECO:0000256" key="1">
    <source>
        <dbReference type="ARBA" id="ARBA00008010"/>
    </source>
</evidence>
<dbReference type="AlphaFoldDB" id="R7UHG3"/>
<dbReference type="OMA" id="SERTVHK"/>
<dbReference type="Pfam" id="PF21933">
    <property type="entry name" value="MCM5_C"/>
    <property type="match status" value="1"/>
</dbReference>
<keyword evidence="4" id="KW-0539">Nucleus</keyword>
<keyword evidence="9" id="KW-1185">Reference proteome</keyword>
<evidence type="ECO:0000256" key="2">
    <source>
        <dbReference type="ARBA" id="ARBA00023306"/>
    </source>
</evidence>
<dbReference type="EnsemblMetazoa" id="CapteT228598">
    <property type="protein sequence ID" value="CapteP228598"/>
    <property type="gene ID" value="CapteG228598"/>
</dbReference>
<comment type="subunit">
    <text evidence="4">Component of the MCM2-7 complex.</text>
</comment>
<feature type="domain" description="MCM5 C-terminal" evidence="6">
    <location>
        <begin position="130"/>
        <end position="188"/>
    </location>
</feature>
<dbReference type="Proteomes" id="UP000014760">
    <property type="component" value="Unassembled WGS sequence"/>
</dbReference>
<dbReference type="PRINTS" id="PR01661">
    <property type="entry name" value="MCMPROTEIN5"/>
</dbReference>
<dbReference type="OrthoDB" id="10036721at2759"/>
<reference evidence="7 9" key="2">
    <citation type="journal article" date="2013" name="Nature">
        <title>Insights into bilaterian evolution from three spiralian genomes.</title>
        <authorList>
            <person name="Simakov O."/>
            <person name="Marletaz F."/>
            <person name="Cho S.J."/>
            <person name="Edsinger-Gonzales E."/>
            <person name="Havlak P."/>
            <person name="Hellsten U."/>
            <person name="Kuo D.H."/>
            <person name="Larsson T."/>
            <person name="Lv J."/>
            <person name="Arendt D."/>
            <person name="Savage R."/>
            <person name="Osoegawa K."/>
            <person name="de Jong P."/>
            <person name="Grimwood J."/>
            <person name="Chapman J.A."/>
            <person name="Shapiro H."/>
            <person name="Aerts A."/>
            <person name="Otillar R.P."/>
            <person name="Terry A.Y."/>
            <person name="Boore J.L."/>
            <person name="Grigoriev I.V."/>
            <person name="Lindberg D.R."/>
            <person name="Seaver E.C."/>
            <person name="Weisblat D.A."/>
            <person name="Putnam N.H."/>
            <person name="Rokhsar D.S."/>
        </authorList>
    </citation>
    <scope>NUCLEOTIDE SEQUENCE</scope>
    <source>
        <strain evidence="7 9">I ESC-2004</strain>
    </source>
</reference>
<name>R7UHG3_CAPTE</name>
<dbReference type="HOGENOM" id="CLU_103016_0_0_1"/>
<organism evidence="7">
    <name type="scientific">Capitella teleta</name>
    <name type="common">Polychaete worm</name>
    <dbReference type="NCBI Taxonomy" id="283909"/>
    <lineage>
        <taxon>Eukaryota</taxon>
        <taxon>Metazoa</taxon>
        <taxon>Spiralia</taxon>
        <taxon>Lophotrochozoa</taxon>
        <taxon>Annelida</taxon>
        <taxon>Polychaeta</taxon>
        <taxon>Sedentaria</taxon>
        <taxon>Scolecida</taxon>
        <taxon>Capitellidae</taxon>
        <taxon>Capitella</taxon>
    </lineage>
</organism>
<dbReference type="GO" id="GO:0000727">
    <property type="term" value="P:double-strand break repair via break-induced replication"/>
    <property type="evidence" value="ECO:0007669"/>
    <property type="project" value="TreeGrafter"/>
</dbReference>
<dbReference type="STRING" id="283909.R7UHG3"/>
<evidence type="ECO:0000313" key="9">
    <source>
        <dbReference type="Proteomes" id="UP000014760"/>
    </source>
</evidence>
<dbReference type="EC" id="3.6.4.12" evidence="4"/>
<dbReference type="GO" id="GO:0003688">
    <property type="term" value="F:DNA replication origin binding"/>
    <property type="evidence" value="ECO:0007669"/>
    <property type="project" value="UniProtKB-UniRule"/>
</dbReference>
<dbReference type="Gene3D" id="3.40.50.300">
    <property type="entry name" value="P-loop containing nucleotide triphosphate hydrolases"/>
    <property type="match status" value="1"/>
</dbReference>
<dbReference type="PANTHER" id="PTHR11630:SF42">
    <property type="entry name" value="DNA REPLICATION LICENSING FACTOR MCM5"/>
    <property type="match status" value="1"/>
</dbReference>
<dbReference type="InterPro" id="IPR031327">
    <property type="entry name" value="MCM"/>
</dbReference>
<keyword evidence="4" id="KW-0235">DNA replication</keyword>
<keyword evidence="4" id="KW-0067">ATP-binding</keyword>
<evidence type="ECO:0000259" key="5">
    <source>
        <dbReference type="Pfam" id="PF17855"/>
    </source>
</evidence>
<keyword evidence="4" id="KW-0238">DNA-binding</keyword>
<dbReference type="GO" id="GO:0017116">
    <property type="term" value="F:single-stranded DNA helicase activity"/>
    <property type="evidence" value="ECO:0007669"/>
    <property type="project" value="TreeGrafter"/>
</dbReference>
<dbReference type="GO" id="GO:0006270">
    <property type="term" value="P:DNA replication initiation"/>
    <property type="evidence" value="ECO:0007669"/>
    <property type="project" value="UniProtKB-UniRule"/>
</dbReference>
<dbReference type="InterPro" id="IPR008048">
    <property type="entry name" value="MCM5"/>
</dbReference>
<dbReference type="GO" id="GO:0005524">
    <property type="term" value="F:ATP binding"/>
    <property type="evidence" value="ECO:0007669"/>
    <property type="project" value="UniProtKB-UniRule"/>
</dbReference>
<dbReference type="EMBL" id="KB303346">
    <property type="protein sequence ID" value="ELU03253.1"/>
    <property type="molecule type" value="Genomic_DNA"/>
</dbReference>
<evidence type="ECO:0000256" key="4">
    <source>
        <dbReference type="RuleBase" id="RU368063"/>
    </source>
</evidence>
<reference evidence="8" key="3">
    <citation type="submission" date="2015-06" db="UniProtKB">
        <authorList>
            <consortium name="EnsemblMetazoa"/>
        </authorList>
    </citation>
    <scope>IDENTIFICATION</scope>
</reference>
<dbReference type="InterPro" id="IPR041562">
    <property type="entry name" value="MCM_lid"/>
</dbReference>
<dbReference type="PANTHER" id="PTHR11630">
    <property type="entry name" value="DNA REPLICATION LICENSING FACTOR MCM FAMILY MEMBER"/>
    <property type="match status" value="1"/>
</dbReference>
<proteinExistence type="inferred from homology"/>
<keyword evidence="4" id="KW-0347">Helicase</keyword>
<dbReference type="Pfam" id="PF17855">
    <property type="entry name" value="MCM_lid"/>
    <property type="match status" value="1"/>
</dbReference>
<feature type="domain" description="MCM AAA-lid" evidence="5">
    <location>
        <begin position="24"/>
        <end position="103"/>
    </location>
</feature>